<gene>
    <name evidence="1" type="ORF">GCM10017774_72580</name>
</gene>
<keyword evidence="2" id="KW-1185">Reference proteome</keyword>
<comment type="caution">
    <text evidence="1">The sequence shown here is derived from an EMBL/GenBank/DDBJ whole genome shotgun (WGS) entry which is preliminary data.</text>
</comment>
<reference evidence="2" key="1">
    <citation type="journal article" date="2019" name="Int. J. Syst. Evol. Microbiol.">
        <title>The Global Catalogue of Microorganisms (GCM) 10K type strain sequencing project: providing services to taxonomists for standard genome sequencing and annotation.</title>
        <authorList>
            <consortium name="The Broad Institute Genomics Platform"/>
            <consortium name="The Broad Institute Genome Sequencing Center for Infectious Disease"/>
            <person name="Wu L."/>
            <person name="Ma J."/>
        </authorList>
    </citation>
    <scope>NUCLEOTIDE SEQUENCE [LARGE SCALE GENOMIC DNA]</scope>
    <source>
        <strain evidence="2">CGMCC 4.7367</strain>
    </source>
</reference>
<evidence type="ECO:0008006" key="3">
    <source>
        <dbReference type="Google" id="ProtNLM"/>
    </source>
</evidence>
<dbReference type="InterPro" id="IPR011989">
    <property type="entry name" value="ARM-like"/>
</dbReference>
<organism evidence="1 2">
    <name type="scientific">Lentzea cavernae</name>
    <dbReference type="NCBI Taxonomy" id="2020703"/>
    <lineage>
        <taxon>Bacteria</taxon>
        <taxon>Bacillati</taxon>
        <taxon>Actinomycetota</taxon>
        <taxon>Actinomycetes</taxon>
        <taxon>Pseudonocardiales</taxon>
        <taxon>Pseudonocardiaceae</taxon>
        <taxon>Lentzea</taxon>
    </lineage>
</organism>
<protein>
    <recommendedName>
        <fullName evidence="3">Leucine rich repeat variant</fullName>
    </recommendedName>
</protein>
<evidence type="ECO:0000313" key="1">
    <source>
        <dbReference type="EMBL" id="GHH55731.1"/>
    </source>
</evidence>
<dbReference type="EMBL" id="BNAR01000015">
    <property type="protein sequence ID" value="GHH55731.1"/>
    <property type="molecule type" value="Genomic_DNA"/>
</dbReference>
<evidence type="ECO:0000313" key="2">
    <source>
        <dbReference type="Proteomes" id="UP000605568"/>
    </source>
</evidence>
<dbReference type="Gene3D" id="1.25.10.10">
    <property type="entry name" value="Leucine-rich Repeat Variant"/>
    <property type="match status" value="2"/>
</dbReference>
<proteinExistence type="predicted"/>
<name>A0ABQ3MVT8_9PSEU</name>
<dbReference type="Proteomes" id="UP000605568">
    <property type="component" value="Unassembled WGS sequence"/>
</dbReference>
<sequence>MLDRLAAIPSLAPLLAERADLSASHVRTLLSHGNPSAVHTLLEKGLVHPADVPVANESVALVLTGHPATDSSLTRALAFHPDPTVRRRLPEHAHSLPADVIDRLACDTPEVAAELAASHALPPAVTWALSRHPSIDVRRAVAASSFTSAPVLVALSSEDDLARELASNPATPPPVAADLVRHHASRYFLASRTDLPVPVYEELASEFEPGILTRLASNPAVPAHVLRQLTDTRALRHVLLRNPAVPLDLLVELAPVARIGSDPVPRIASASAAELRELAASPVAQVRMMVAARPDLPLDVVAGLVGDPDDGVVAAVVTSPSVSVAQLWELVSRPGVFPRVALNPLCPAELLQHMALRGSSVGETCRAIARHPNASGETLLLCLGDAQARYLAAGHPHLPVDEIVRMLGSEFTARAAASNPSLPVRVMERLVPVSPTT</sequence>
<accession>A0ABQ3MVT8</accession>